<evidence type="ECO:0000256" key="1">
    <source>
        <dbReference type="SAM" id="Phobius"/>
    </source>
</evidence>
<sequence>MTTFEELDLDEAFGDFGDAGQEPRRRSRVLAVAALVVAAALVVVGVLWARSARDAPDVAAPTDLVPALAAAQGTDDQVPAEDLEDLTVSAPSTRLLASTAYGTHYAALGRDGDVCLVTVSAGELPRETCAAPSERLALTYTDADDETVVMLAPSDAAPAAAEGWAEKVPNLYVRHP</sequence>
<dbReference type="Proteomes" id="UP000722125">
    <property type="component" value="Unassembled WGS sequence"/>
</dbReference>
<dbReference type="EMBL" id="JAHBOH010000001">
    <property type="protein sequence ID" value="MBT0993239.1"/>
    <property type="molecule type" value="Genomic_DNA"/>
</dbReference>
<gene>
    <name evidence="2" type="ORF">KIN34_02905</name>
</gene>
<keyword evidence="3" id="KW-1185">Reference proteome</keyword>
<proteinExistence type="predicted"/>
<dbReference type="RefSeq" id="WP_214346406.1">
    <property type="nucleotide sequence ID" value="NZ_JAHBOH010000001.1"/>
</dbReference>
<organism evidence="2 3">
    <name type="scientific">Cellulomonas fulva</name>
    <dbReference type="NCBI Taxonomy" id="2835530"/>
    <lineage>
        <taxon>Bacteria</taxon>
        <taxon>Bacillati</taxon>
        <taxon>Actinomycetota</taxon>
        <taxon>Actinomycetes</taxon>
        <taxon>Micrococcales</taxon>
        <taxon>Cellulomonadaceae</taxon>
        <taxon>Cellulomonas</taxon>
    </lineage>
</organism>
<evidence type="ECO:0000313" key="3">
    <source>
        <dbReference type="Proteomes" id="UP000722125"/>
    </source>
</evidence>
<name>A0ABS5TVQ8_9CELL</name>
<accession>A0ABS5TVQ8</accession>
<feature type="transmembrane region" description="Helical" evidence="1">
    <location>
        <begin position="29"/>
        <end position="49"/>
    </location>
</feature>
<keyword evidence="1" id="KW-0472">Membrane</keyword>
<keyword evidence="1" id="KW-1133">Transmembrane helix</keyword>
<evidence type="ECO:0000313" key="2">
    <source>
        <dbReference type="EMBL" id="MBT0993239.1"/>
    </source>
</evidence>
<keyword evidence="1" id="KW-0812">Transmembrane</keyword>
<reference evidence="2 3" key="1">
    <citation type="submission" date="2021-05" db="EMBL/GenBank/DDBJ databases">
        <title>Description of Cellulomonas sp. DKR-3 sp. nov.</title>
        <authorList>
            <person name="Dahal R.H."/>
            <person name="Chaudhary D.K."/>
        </authorList>
    </citation>
    <scope>NUCLEOTIDE SEQUENCE [LARGE SCALE GENOMIC DNA]</scope>
    <source>
        <strain evidence="2 3">DKR-3</strain>
    </source>
</reference>
<comment type="caution">
    <text evidence="2">The sequence shown here is derived from an EMBL/GenBank/DDBJ whole genome shotgun (WGS) entry which is preliminary data.</text>
</comment>
<evidence type="ECO:0008006" key="4">
    <source>
        <dbReference type="Google" id="ProtNLM"/>
    </source>
</evidence>
<protein>
    <recommendedName>
        <fullName evidence="4">Anti-sigma factor</fullName>
    </recommendedName>
</protein>